<sequence>MANCSPWSRLQLIFRSANDQRKTCVEDMEACSCCMFSCYFFGGYL</sequence>
<protein>
    <submittedName>
        <fullName evidence="1">Uncharacterized protein</fullName>
    </submittedName>
</protein>
<name>A0A0A9EFI4_ARUDO</name>
<proteinExistence type="predicted"/>
<accession>A0A0A9EFI4</accession>
<dbReference type="EMBL" id="GBRH01200117">
    <property type="protein sequence ID" value="JAD97778.1"/>
    <property type="molecule type" value="Transcribed_RNA"/>
</dbReference>
<organism evidence="1">
    <name type="scientific">Arundo donax</name>
    <name type="common">Giant reed</name>
    <name type="synonym">Donax arundinaceus</name>
    <dbReference type="NCBI Taxonomy" id="35708"/>
    <lineage>
        <taxon>Eukaryota</taxon>
        <taxon>Viridiplantae</taxon>
        <taxon>Streptophyta</taxon>
        <taxon>Embryophyta</taxon>
        <taxon>Tracheophyta</taxon>
        <taxon>Spermatophyta</taxon>
        <taxon>Magnoliopsida</taxon>
        <taxon>Liliopsida</taxon>
        <taxon>Poales</taxon>
        <taxon>Poaceae</taxon>
        <taxon>PACMAD clade</taxon>
        <taxon>Arundinoideae</taxon>
        <taxon>Arundineae</taxon>
        <taxon>Arundo</taxon>
    </lineage>
</organism>
<dbReference type="AlphaFoldDB" id="A0A0A9EFI4"/>
<evidence type="ECO:0000313" key="1">
    <source>
        <dbReference type="EMBL" id="JAD97778.1"/>
    </source>
</evidence>
<reference evidence="1" key="1">
    <citation type="submission" date="2014-09" db="EMBL/GenBank/DDBJ databases">
        <authorList>
            <person name="Magalhaes I.L.F."/>
            <person name="Oliveira U."/>
            <person name="Santos F.R."/>
            <person name="Vidigal T.H.D.A."/>
            <person name="Brescovit A.D."/>
            <person name="Santos A.J."/>
        </authorList>
    </citation>
    <scope>NUCLEOTIDE SEQUENCE</scope>
    <source>
        <tissue evidence="1">Shoot tissue taken approximately 20 cm above the soil surface</tissue>
    </source>
</reference>
<reference evidence="1" key="2">
    <citation type="journal article" date="2015" name="Data Brief">
        <title>Shoot transcriptome of the giant reed, Arundo donax.</title>
        <authorList>
            <person name="Barrero R.A."/>
            <person name="Guerrero F.D."/>
            <person name="Moolhuijzen P."/>
            <person name="Goolsby J.A."/>
            <person name="Tidwell J."/>
            <person name="Bellgard S.E."/>
            <person name="Bellgard M.I."/>
        </authorList>
    </citation>
    <scope>NUCLEOTIDE SEQUENCE</scope>
    <source>
        <tissue evidence="1">Shoot tissue taken approximately 20 cm above the soil surface</tissue>
    </source>
</reference>